<keyword evidence="3" id="KW-1185">Reference proteome</keyword>
<dbReference type="PROSITE" id="PS51186">
    <property type="entry name" value="GNAT"/>
    <property type="match status" value="1"/>
</dbReference>
<dbReference type="EMBL" id="JAVDQS010000005">
    <property type="protein sequence ID" value="MDR6405369.1"/>
    <property type="molecule type" value="Genomic_DNA"/>
</dbReference>
<evidence type="ECO:0000259" key="1">
    <source>
        <dbReference type="PROSITE" id="PS51186"/>
    </source>
</evidence>
<organism evidence="2 3">
    <name type="scientific">Chryseobacterium geocarposphaerae</name>
    <dbReference type="NCBI Taxonomy" id="1416776"/>
    <lineage>
        <taxon>Bacteria</taxon>
        <taxon>Pseudomonadati</taxon>
        <taxon>Bacteroidota</taxon>
        <taxon>Flavobacteriia</taxon>
        <taxon>Flavobacteriales</taxon>
        <taxon>Weeksellaceae</taxon>
        <taxon>Chryseobacterium group</taxon>
        <taxon>Chryseobacterium</taxon>
    </lineage>
</organism>
<dbReference type="InterPro" id="IPR016181">
    <property type="entry name" value="Acyl_CoA_acyltransferase"/>
</dbReference>
<comment type="caution">
    <text evidence="2">The sequence shown here is derived from an EMBL/GenBank/DDBJ whole genome shotgun (WGS) entry which is preliminary data.</text>
</comment>
<dbReference type="InterPro" id="IPR000182">
    <property type="entry name" value="GNAT_dom"/>
</dbReference>
<reference evidence="2 3" key="1">
    <citation type="submission" date="2023-07" db="EMBL/GenBank/DDBJ databases">
        <title>Sorghum-associated microbial communities from plants grown in Nebraska, USA.</title>
        <authorList>
            <person name="Schachtman D."/>
        </authorList>
    </citation>
    <scope>NUCLEOTIDE SEQUENCE [LARGE SCALE GENOMIC DNA]</scope>
    <source>
        <strain evidence="2 3">DS1709</strain>
    </source>
</reference>
<dbReference type="RefSeq" id="WP_115982734.1">
    <property type="nucleotide sequence ID" value="NZ_JAVDQS010000005.1"/>
</dbReference>
<accession>A0ABU1LF95</accession>
<sequence length="210" mass="24700">MIIRPATKIDIPFIVDAIINIERTGNTDTFSNLFGTDEVTTRYYLEQFLLDDESLNTEFSLNTYSIVEIDGENAGCCCLFYTDSEYYQNKSELFPIHLKKEHLQKFVENAKALPDTKQYSTHKYFLEYLYVDDKFRGKGVSKVILEYLFAKTDVLYLIPLVNNTFAIDYYRRFGFVEDENIKTFPIDTLENKIYPGTHKIMLYKRNEKVN</sequence>
<dbReference type="Gene3D" id="3.40.630.30">
    <property type="match status" value="1"/>
</dbReference>
<gene>
    <name evidence="2" type="ORF">J2781_002298</name>
</gene>
<feature type="domain" description="N-acetyltransferase" evidence="1">
    <location>
        <begin position="1"/>
        <end position="196"/>
    </location>
</feature>
<dbReference type="SUPFAM" id="SSF55729">
    <property type="entry name" value="Acyl-CoA N-acyltransferases (Nat)"/>
    <property type="match status" value="1"/>
</dbReference>
<proteinExistence type="predicted"/>
<dbReference type="Pfam" id="PF00583">
    <property type="entry name" value="Acetyltransf_1"/>
    <property type="match status" value="1"/>
</dbReference>
<evidence type="ECO:0000313" key="3">
    <source>
        <dbReference type="Proteomes" id="UP001184853"/>
    </source>
</evidence>
<evidence type="ECO:0000313" key="2">
    <source>
        <dbReference type="EMBL" id="MDR6405369.1"/>
    </source>
</evidence>
<name>A0ABU1LF95_9FLAO</name>
<dbReference type="Proteomes" id="UP001184853">
    <property type="component" value="Unassembled WGS sequence"/>
</dbReference>
<protein>
    <submittedName>
        <fullName evidence="2">GNAT superfamily N-acetyltransferase</fullName>
    </submittedName>
</protein>